<dbReference type="AlphaFoldDB" id="A0AAN7SR97"/>
<keyword evidence="2" id="KW-0488">Methylation</keyword>
<dbReference type="PANTHER" id="PTHR43804:SF7">
    <property type="entry name" value="LD18447P"/>
    <property type="match status" value="1"/>
</dbReference>
<dbReference type="InterPro" id="IPR005139">
    <property type="entry name" value="PCRF"/>
</dbReference>
<protein>
    <recommendedName>
        <fullName evidence="4">Prokaryotic-type class I peptide chain release factors domain-containing protein</fullName>
    </recommendedName>
</protein>
<organism evidence="5 6">
    <name type="scientific">Aquatica leii</name>
    <dbReference type="NCBI Taxonomy" id="1421715"/>
    <lineage>
        <taxon>Eukaryota</taxon>
        <taxon>Metazoa</taxon>
        <taxon>Ecdysozoa</taxon>
        <taxon>Arthropoda</taxon>
        <taxon>Hexapoda</taxon>
        <taxon>Insecta</taxon>
        <taxon>Pterygota</taxon>
        <taxon>Neoptera</taxon>
        <taxon>Endopterygota</taxon>
        <taxon>Coleoptera</taxon>
        <taxon>Polyphaga</taxon>
        <taxon>Elateriformia</taxon>
        <taxon>Elateroidea</taxon>
        <taxon>Lampyridae</taxon>
        <taxon>Luciolinae</taxon>
        <taxon>Aquatica</taxon>
    </lineage>
</organism>
<dbReference type="Proteomes" id="UP001353858">
    <property type="component" value="Unassembled WGS sequence"/>
</dbReference>
<dbReference type="Pfam" id="PF00472">
    <property type="entry name" value="RF-1"/>
    <property type="match status" value="1"/>
</dbReference>
<dbReference type="InterPro" id="IPR000352">
    <property type="entry name" value="Pep_chain_release_fac_I"/>
</dbReference>
<evidence type="ECO:0000313" key="6">
    <source>
        <dbReference type="Proteomes" id="UP001353858"/>
    </source>
</evidence>
<dbReference type="Gene3D" id="6.10.140.1950">
    <property type="match status" value="1"/>
</dbReference>
<name>A0AAN7SR97_9COLE</name>
<evidence type="ECO:0000313" key="5">
    <source>
        <dbReference type="EMBL" id="KAK4880065.1"/>
    </source>
</evidence>
<dbReference type="GO" id="GO:0005737">
    <property type="term" value="C:cytoplasm"/>
    <property type="evidence" value="ECO:0007669"/>
    <property type="project" value="UniProtKB-ARBA"/>
</dbReference>
<gene>
    <name evidence="5" type="ORF">RN001_008211</name>
</gene>
<comment type="similarity">
    <text evidence="1">Belongs to the prokaryotic/mitochondrial release factor family.</text>
</comment>
<dbReference type="EMBL" id="JARPUR010000003">
    <property type="protein sequence ID" value="KAK4880065.1"/>
    <property type="molecule type" value="Genomic_DNA"/>
</dbReference>
<dbReference type="SMART" id="SM00937">
    <property type="entry name" value="PCRF"/>
    <property type="match status" value="1"/>
</dbReference>
<dbReference type="SUPFAM" id="SSF75620">
    <property type="entry name" value="Release factor"/>
    <property type="match status" value="1"/>
</dbReference>
<keyword evidence="3" id="KW-0648">Protein biosynthesis</keyword>
<dbReference type="InterPro" id="IPR045853">
    <property type="entry name" value="Pep_chain_release_fac_I_sf"/>
</dbReference>
<feature type="domain" description="Prokaryotic-type class I peptide chain release factors" evidence="4">
    <location>
        <begin position="253"/>
        <end position="269"/>
    </location>
</feature>
<dbReference type="Pfam" id="PF03462">
    <property type="entry name" value="PCRF"/>
    <property type="match status" value="1"/>
</dbReference>
<accession>A0AAN7SR97</accession>
<evidence type="ECO:0000256" key="2">
    <source>
        <dbReference type="ARBA" id="ARBA00022481"/>
    </source>
</evidence>
<keyword evidence="6" id="KW-1185">Reference proteome</keyword>
<dbReference type="InterPro" id="IPR050057">
    <property type="entry name" value="Prokaryotic/Mito_RF"/>
</dbReference>
<proteinExistence type="inferred from homology"/>
<evidence type="ECO:0000256" key="1">
    <source>
        <dbReference type="ARBA" id="ARBA00010835"/>
    </source>
</evidence>
<evidence type="ECO:0000256" key="3">
    <source>
        <dbReference type="ARBA" id="ARBA00022917"/>
    </source>
</evidence>
<sequence length="391" mass="45075">MFFKATYSLMKLHFGFNRFYCNVLNRFQTLKVNNVSLHKYVLHIEDEYNKLKTKPVLLPEQNKRLEQLQLTIDIIHQRNHVFDGIYHLQELLVDTDEGIQTLAKEEKNAFMKELAKLDEDLVESLIPVTDDDLCNALVLEVNTGVGGQEAMLFAKELFEMYSIFAQFKNWDFEIAEYLTTEIGGIRHASALINGNKALQYFKYEAGVHRVQRIPATEKSGRIHTSTVSVLALPQPTEIQIVIDNKDLRIETKRASGAGGQHVNTTDSAVRITHIPTNISVECQVDRSQLKNKALAMQRLRALLYEQQLKSEMDQIQNLKKSQVRSNSRNEKIRTYNFGQDRITDHRLQGNHVHNIKGFFESGLPLDNLINKLHENARIQNLLNIVMEFENK</sequence>
<dbReference type="PANTHER" id="PTHR43804">
    <property type="entry name" value="LD18447P"/>
    <property type="match status" value="1"/>
</dbReference>
<dbReference type="FunFam" id="3.30.160.20:FF:000004">
    <property type="entry name" value="Peptide chain release factor 1"/>
    <property type="match status" value="1"/>
</dbReference>
<comment type="caution">
    <text evidence="5">The sequence shown here is derived from an EMBL/GenBank/DDBJ whole genome shotgun (WGS) entry which is preliminary data.</text>
</comment>
<dbReference type="GO" id="GO:0003747">
    <property type="term" value="F:translation release factor activity"/>
    <property type="evidence" value="ECO:0007669"/>
    <property type="project" value="InterPro"/>
</dbReference>
<dbReference type="Gene3D" id="3.30.70.1660">
    <property type="match status" value="2"/>
</dbReference>
<dbReference type="Gene3D" id="3.30.160.20">
    <property type="match status" value="1"/>
</dbReference>
<reference evidence="6" key="1">
    <citation type="submission" date="2023-01" db="EMBL/GenBank/DDBJ databases">
        <title>Key to firefly adult light organ development and bioluminescence: homeobox transcription factors regulate luciferase expression and transportation to peroxisome.</title>
        <authorList>
            <person name="Fu X."/>
        </authorList>
    </citation>
    <scope>NUCLEOTIDE SEQUENCE [LARGE SCALE GENOMIC DNA]</scope>
</reference>
<dbReference type="PROSITE" id="PS00745">
    <property type="entry name" value="RF_PROK_I"/>
    <property type="match status" value="1"/>
</dbReference>
<evidence type="ECO:0000259" key="4">
    <source>
        <dbReference type="PROSITE" id="PS00745"/>
    </source>
</evidence>